<sequence>MRHFFVFFLLSLIPSVVPAQHPGIQSGEITFTFVKKDVSGTVSDFTSTSVIDWDNMENSVIAGQVASETIKTGNFIRDFALRRSAYFDVDNYPVISFTSTKIQLNGERMSVEGNLTLKGISKPLTIVFKNDSDTLIGTATLFTSDFDITILKKSREANEVIITFTLQLD</sequence>
<evidence type="ECO:0000256" key="1">
    <source>
        <dbReference type="SAM" id="SignalP"/>
    </source>
</evidence>
<feature type="domain" description="Lipid/polyisoprenoid-binding YceI-like" evidence="2">
    <location>
        <begin position="13"/>
        <end position="169"/>
    </location>
</feature>
<dbReference type="InterPro" id="IPR036761">
    <property type="entry name" value="TTHA0802/YceI-like_sf"/>
</dbReference>
<dbReference type="PANTHER" id="PTHR34406">
    <property type="entry name" value="PROTEIN YCEI"/>
    <property type="match status" value="1"/>
</dbReference>
<proteinExistence type="predicted"/>
<accession>A0ABW3B4B1</accession>
<feature type="chain" id="PRO_5045614965" evidence="1">
    <location>
        <begin position="20"/>
        <end position="169"/>
    </location>
</feature>
<keyword evidence="4" id="KW-1185">Reference proteome</keyword>
<evidence type="ECO:0000313" key="4">
    <source>
        <dbReference type="Proteomes" id="UP001597012"/>
    </source>
</evidence>
<dbReference type="EMBL" id="JBHTHY010000006">
    <property type="protein sequence ID" value="MFD0797608.1"/>
    <property type="molecule type" value="Genomic_DNA"/>
</dbReference>
<dbReference type="SUPFAM" id="SSF101874">
    <property type="entry name" value="YceI-like"/>
    <property type="match status" value="1"/>
</dbReference>
<dbReference type="Pfam" id="PF04264">
    <property type="entry name" value="YceI"/>
    <property type="match status" value="1"/>
</dbReference>
<evidence type="ECO:0000259" key="2">
    <source>
        <dbReference type="SMART" id="SM00867"/>
    </source>
</evidence>
<dbReference type="Proteomes" id="UP001597012">
    <property type="component" value="Unassembled WGS sequence"/>
</dbReference>
<reference evidence="4" key="1">
    <citation type="journal article" date="2019" name="Int. J. Syst. Evol. Microbiol.">
        <title>The Global Catalogue of Microorganisms (GCM) 10K type strain sequencing project: providing services to taxonomists for standard genome sequencing and annotation.</title>
        <authorList>
            <consortium name="The Broad Institute Genomics Platform"/>
            <consortium name="The Broad Institute Genome Sequencing Center for Infectious Disease"/>
            <person name="Wu L."/>
            <person name="Ma J."/>
        </authorList>
    </citation>
    <scope>NUCLEOTIDE SEQUENCE [LARGE SCALE GENOMIC DNA]</scope>
    <source>
        <strain evidence="4">CCUG 61948</strain>
    </source>
</reference>
<dbReference type="InterPro" id="IPR007372">
    <property type="entry name" value="Lipid/polyisoprenoid-bd_YceI"/>
</dbReference>
<feature type="signal peptide" evidence="1">
    <location>
        <begin position="1"/>
        <end position="19"/>
    </location>
</feature>
<keyword evidence="1" id="KW-0732">Signal</keyword>
<comment type="caution">
    <text evidence="3">The sequence shown here is derived from an EMBL/GenBank/DDBJ whole genome shotgun (WGS) entry which is preliminary data.</text>
</comment>
<dbReference type="PANTHER" id="PTHR34406:SF1">
    <property type="entry name" value="PROTEIN YCEI"/>
    <property type="match status" value="1"/>
</dbReference>
<dbReference type="RefSeq" id="WP_379934017.1">
    <property type="nucleotide sequence ID" value="NZ_JBHTHY010000006.1"/>
</dbReference>
<organism evidence="3 4">
    <name type="scientific">Maribacter chungangensis</name>
    <dbReference type="NCBI Taxonomy" id="1069117"/>
    <lineage>
        <taxon>Bacteria</taxon>
        <taxon>Pseudomonadati</taxon>
        <taxon>Bacteroidota</taxon>
        <taxon>Flavobacteriia</taxon>
        <taxon>Flavobacteriales</taxon>
        <taxon>Flavobacteriaceae</taxon>
        <taxon>Maribacter</taxon>
    </lineage>
</organism>
<dbReference type="Gene3D" id="2.40.128.110">
    <property type="entry name" value="Lipid/polyisoprenoid-binding, YceI-like"/>
    <property type="match status" value="1"/>
</dbReference>
<evidence type="ECO:0000313" key="3">
    <source>
        <dbReference type="EMBL" id="MFD0797608.1"/>
    </source>
</evidence>
<name>A0ABW3B4B1_9FLAO</name>
<gene>
    <name evidence="3" type="ORF">ACFQZJ_09060</name>
</gene>
<dbReference type="SMART" id="SM00867">
    <property type="entry name" value="YceI"/>
    <property type="match status" value="1"/>
</dbReference>
<protein>
    <submittedName>
        <fullName evidence="3">YceI family protein</fullName>
    </submittedName>
</protein>